<accession>A5FG93</accession>
<dbReference type="OrthoDB" id="8915060at2"/>
<protein>
    <recommendedName>
        <fullName evidence="2">DUF6708 domain-containing protein</fullName>
    </recommendedName>
</protein>
<dbReference type="HOGENOM" id="CLU_056144_0_0_10"/>
<dbReference type="RefSeq" id="WP_012024819.1">
    <property type="nucleotide sequence ID" value="NC_009441.1"/>
</dbReference>
<name>A5FG93_FLAJ1</name>
<reference evidence="3 4" key="1">
    <citation type="journal article" date="2009" name="Appl. Environ. Microbiol.">
        <title>Novel features of the polysaccharide-digesting gliding bacterium Flavobacterium johnsoniae as revealed by genome sequence analysis.</title>
        <authorList>
            <person name="McBride M.J."/>
            <person name="Xie G."/>
            <person name="Martens E.C."/>
            <person name="Lapidus A."/>
            <person name="Henrissat B."/>
            <person name="Rhodes R.G."/>
            <person name="Goltsman E."/>
            <person name="Wang W."/>
            <person name="Xu J."/>
            <person name="Hunnicutt D.W."/>
            <person name="Staroscik A.M."/>
            <person name="Hoover T.R."/>
            <person name="Cheng Y.Q."/>
            <person name="Stein J.L."/>
        </authorList>
    </citation>
    <scope>NUCLEOTIDE SEQUENCE [LARGE SCALE GENOMIC DNA]</scope>
    <source>
        <strain evidence="4">ATCC 17061 / DSM 2064 / JCM 8514 / BCRC 14874 / CCUG 350202 / NBRC 14942 / NCIMB 11054 / UW101</strain>
    </source>
</reference>
<proteinExistence type="predicted"/>
<dbReference type="Proteomes" id="UP000006694">
    <property type="component" value="Chromosome"/>
</dbReference>
<dbReference type="KEGG" id="fjo:Fjoh_2758"/>
<keyword evidence="1" id="KW-1133">Transmembrane helix</keyword>
<dbReference type="eggNOG" id="ENOG5032T9C">
    <property type="taxonomic scope" value="Bacteria"/>
</dbReference>
<dbReference type="EMBL" id="CP000685">
    <property type="protein sequence ID" value="ABQ05780.1"/>
    <property type="molecule type" value="Genomic_DNA"/>
</dbReference>
<dbReference type="AlphaFoldDB" id="A5FG93"/>
<evidence type="ECO:0000256" key="1">
    <source>
        <dbReference type="SAM" id="Phobius"/>
    </source>
</evidence>
<gene>
    <name evidence="3" type="ordered locus">Fjoh_2758</name>
</gene>
<sequence length="308" mass="36787">MFTTVKKERKLRDQECINRLHLDRSVEAPEAYGRVIRMNSTYLETVDYMYKKRGLMSFFGIFAIGSIGLFVVFLLFDVISQYLDPNWDHHDESEIIWTTLFMAILSSLFIIGFIAFYRTIGEWFRYTHYPIRFNRKNRMVYFFRGYDTVLTVPWDEVYFTIQLTGGRYTSYNLYGLVMKDSQTVKEKFNVDSDFTESNSLRYWEFIRRYMEKGVPAVIKAPGLEYYLPIADKRETVHQGWIALTSEYESMPIFKTIITPFLALAFLGRFIYQWTSKVPLWPKDIENECRIKFSDPYIFDSRKNPEGYR</sequence>
<feature type="domain" description="DUF6708" evidence="2">
    <location>
        <begin position="111"/>
        <end position="289"/>
    </location>
</feature>
<feature type="transmembrane region" description="Helical" evidence="1">
    <location>
        <begin position="58"/>
        <end position="83"/>
    </location>
</feature>
<dbReference type="Pfam" id="PF20455">
    <property type="entry name" value="DUF6708"/>
    <property type="match status" value="1"/>
</dbReference>
<dbReference type="InterPro" id="IPR046554">
    <property type="entry name" value="DUF6708"/>
</dbReference>
<organism evidence="3 4">
    <name type="scientific">Flavobacterium johnsoniae (strain ATCC 17061 / DSM 2064 / JCM 8514 / BCRC 14874 / CCUG 350202 / NBRC 14942 / NCIMB 11054 / UW101)</name>
    <name type="common">Cytophaga johnsonae</name>
    <dbReference type="NCBI Taxonomy" id="376686"/>
    <lineage>
        <taxon>Bacteria</taxon>
        <taxon>Pseudomonadati</taxon>
        <taxon>Bacteroidota</taxon>
        <taxon>Flavobacteriia</taxon>
        <taxon>Flavobacteriales</taxon>
        <taxon>Flavobacteriaceae</taxon>
        <taxon>Flavobacterium</taxon>
    </lineage>
</organism>
<keyword evidence="1" id="KW-0472">Membrane</keyword>
<evidence type="ECO:0000259" key="2">
    <source>
        <dbReference type="Pfam" id="PF20455"/>
    </source>
</evidence>
<feature type="transmembrane region" description="Helical" evidence="1">
    <location>
        <begin position="95"/>
        <end position="117"/>
    </location>
</feature>
<evidence type="ECO:0000313" key="3">
    <source>
        <dbReference type="EMBL" id="ABQ05780.1"/>
    </source>
</evidence>
<evidence type="ECO:0000313" key="4">
    <source>
        <dbReference type="Proteomes" id="UP000006694"/>
    </source>
</evidence>
<keyword evidence="1" id="KW-0812">Transmembrane</keyword>
<keyword evidence="4" id="KW-1185">Reference proteome</keyword>
<dbReference type="GeneID" id="31765672"/>